<evidence type="ECO:0000313" key="10">
    <source>
        <dbReference type="Proteomes" id="UP001058120"/>
    </source>
</evidence>
<dbReference type="RefSeq" id="WP_334315238.1">
    <property type="nucleotide sequence ID" value="NZ_CP065938.1"/>
</dbReference>
<evidence type="ECO:0000259" key="8">
    <source>
        <dbReference type="Pfam" id="PF00483"/>
    </source>
</evidence>
<dbReference type="InterPro" id="IPR005835">
    <property type="entry name" value="NTP_transferase_dom"/>
</dbReference>
<evidence type="ECO:0000256" key="7">
    <source>
        <dbReference type="RuleBase" id="RU361259"/>
    </source>
</evidence>
<proteinExistence type="inferred from homology"/>
<gene>
    <name evidence="9" type="primary">galU</name>
    <name evidence="9" type="ORF">JBF11_09445</name>
</gene>
<dbReference type="Proteomes" id="UP001058120">
    <property type="component" value="Chromosome"/>
</dbReference>
<evidence type="ECO:0000256" key="1">
    <source>
        <dbReference type="ARBA" id="ARBA00006890"/>
    </source>
</evidence>
<keyword evidence="4 7" id="KW-0808">Transferase</keyword>
<evidence type="ECO:0000256" key="2">
    <source>
        <dbReference type="ARBA" id="ARBA00012415"/>
    </source>
</evidence>
<keyword evidence="5 7" id="KW-0548">Nucleotidyltransferase</keyword>
<dbReference type="EC" id="2.7.7.9" evidence="2 7"/>
<sequence>MKNIRKVVIPVAGHGTRSLPASKNVPKEMLPIYNKPVIHYVVDEAVNAGIENVVFVTSKEKTALEDYFDHHYALEDVLERTGKKELLKTVQELAHYVNVISVRQKCQLGFGHAVLTAKPVVGNEPFGVMVGDDILLGKDCGLKELIDIAEKENKPVIGVMEVDPSMVCKYGIVAGNKRPDGIIEITDMVEKPKVGEAPSNMAIIGRYVLPPEIFDYLENAKPGHGGEIQLTDALNLLAKERGMLAVPVKGRRFDAGDLLDFLSVNMYFALHDGNMKDAMKKRLQSLLQEFE</sequence>
<reference evidence="9" key="1">
    <citation type="submission" date="2020-12" db="EMBL/GenBank/DDBJ databases">
        <title>Taurinivorans muris gen. nov., sp. nov., fundamental and realized metabolic niche of a ubiquitous sulfidogenic bacterium in the murine intestine.</title>
        <authorList>
            <person name="Ye H."/>
            <person name="Hanson B.T."/>
            <person name="Loy A."/>
        </authorList>
    </citation>
    <scope>NUCLEOTIDE SEQUENCE</scope>
    <source>
        <strain evidence="9">LT0009</strain>
    </source>
</reference>
<keyword evidence="10" id="KW-1185">Reference proteome</keyword>
<evidence type="ECO:0000256" key="5">
    <source>
        <dbReference type="ARBA" id="ARBA00022695"/>
    </source>
</evidence>
<dbReference type="PANTHER" id="PTHR43197">
    <property type="entry name" value="UTP--GLUCOSE-1-PHOSPHATE URIDYLYLTRANSFERASE"/>
    <property type="match status" value="1"/>
</dbReference>
<feature type="domain" description="Nucleotidyl transferase" evidence="8">
    <location>
        <begin position="7"/>
        <end position="266"/>
    </location>
</feature>
<dbReference type="NCBIfam" id="TIGR01099">
    <property type="entry name" value="galU"/>
    <property type="match status" value="1"/>
</dbReference>
<dbReference type="InterPro" id="IPR005771">
    <property type="entry name" value="GalU_uridylyltTrfase_bac/arc"/>
</dbReference>
<dbReference type="SUPFAM" id="SSF53448">
    <property type="entry name" value="Nucleotide-diphospho-sugar transferases"/>
    <property type="match status" value="1"/>
</dbReference>
<organism evidence="9 10">
    <name type="scientific">Taurinivorans muris</name>
    <dbReference type="NCBI Taxonomy" id="2787751"/>
    <lineage>
        <taxon>Bacteria</taxon>
        <taxon>Pseudomonadati</taxon>
        <taxon>Thermodesulfobacteriota</taxon>
        <taxon>Desulfovibrionia</taxon>
        <taxon>Desulfovibrionales</taxon>
        <taxon>Desulfovibrionaceae</taxon>
        <taxon>Taurinivorans</taxon>
    </lineage>
</organism>
<dbReference type="Pfam" id="PF00483">
    <property type="entry name" value="NTP_transferase"/>
    <property type="match status" value="1"/>
</dbReference>
<dbReference type="PANTHER" id="PTHR43197:SF1">
    <property type="entry name" value="UTP--GLUCOSE-1-PHOSPHATE URIDYLYLTRANSFERASE"/>
    <property type="match status" value="1"/>
</dbReference>
<dbReference type="EMBL" id="CP065938">
    <property type="protein sequence ID" value="UWX05652.1"/>
    <property type="molecule type" value="Genomic_DNA"/>
</dbReference>
<evidence type="ECO:0000313" key="9">
    <source>
        <dbReference type="EMBL" id="UWX05652.1"/>
    </source>
</evidence>
<evidence type="ECO:0000256" key="4">
    <source>
        <dbReference type="ARBA" id="ARBA00022679"/>
    </source>
</evidence>
<accession>A0ABY5Y2P0</accession>
<dbReference type="InterPro" id="IPR029044">
    <property type="entry name" value="Nucleotide-diphossugar_trans"/>
</dbReference>
<dbReference type="Gene3D" id="3.90.550.10">
    <property type="entry name" value="Spore Coat Polysaccharide Biosynthesis Protein SpsA, Chain A"/>
    <property type="match status" value="1"/>
</dbReference>
<comment type="catalytic activity">
    <reaction evidence="6 7">
        <text>alpha-D-glucose 1-phosphate + UTP + H(+) = UDP-alpha-D-glucose + diphosphate</text>
        <dbReference type="Rhea" id="RHEA:19889"/>
        <dbReference type="ChEBI" id="CHEBI:15378"/>
        <dbReference type="ChEBI" id="CHEBI:33019"/>
        <dbReference type="ChEBI" id="CHEBI:46398"/>
        <dbReference type="ChEBI" id="CHEBI:58601"/>
        <dbReference type="ChEBI" id="CHEBI:58885"/>
        <dbReference type="EC" id="2.7.7.9"/>
    </reaction>
</comment>
<dbReference type="GO" id="GO:0003983">
    <property type="term" value="F:UTP:glucose-1-phosphate uridylyltransferase activity"/>
    <property type="evidence" value="ECO:0007669"/>
    <property type="project" value="UniProtKB-EC"/>
</dbReference>
<protein>
    <recommendedName>
        <fullName evidence="3 7">UTP--glucose-1-phosphate uridylyltransferase</fullName>
        <ecNumber evidence="2 7">2.7.7.9</ecNumber>
    </recommendedName>
    <alternativeName>
        <fullName evidence="7">UDP-glucose pyrophosphorylase</fullName>
    </alternativeName>
</protein>
<evidence type="ECO:0000256" key="6">
    <source>
        <dbReference type="ARBA" id="ARBA00048128"/>
    </source>
</evidence>
<evidence type="ECO:0000256" key="3">
    <source>
        <dbReference type="ARBA" id="ARBA00019048"/>
    </source>
</evidence>
<comment type="similarity">
    <text evidence="1 7">Belongs to the UDPGP type 2 family.</text>
</comment>
<name>A0ABY5Y2P0_9BACT</name>
<dbReference type="CDD" id="cd02541">
    <property type="entry name" value="UGPase_prokaryotic"/>
    <property type="match status" value="1"/>
</dbReference>